<reference evidence="2 3" key="1">
    <citation type="submission" date="2017-03" db="EMBL/GenBank/DDBJ databases">
        <authorList>
            <person name="Afonso C.L."/>
            <person name="Miller P.J."/>
            <person name="Scott M.A."/>
            <person name="Spackman E."/>
            <person name="Goraichik I."/>
            <person name="Dimitrov K.M."/>
            <person name="Suarez D.L."/>
            <person name="Swayne D.E."/>
        </authorList>
    </citation>
    <scope>NUCLEOTIDE SEQUENCE [LARGE SCALE GENOMIC DNA]</scope>
    <source>
        <strain evidence="2 3">CECT 7023</strain>
    </source>
</reference>
<dbReference type="EMBL" id="FWFZ01000013">
    <property type="protein sequence ID" value="SLN58753.1"/>
    <property type="molecule type" value="Genomic_DNA"/>
</dbReference>
<gene>
    <name evidence="2" type="ORF">ROA7023_02705</name>
</gene>
<protein>
    <recommendedName>
        <fullName evidence="1">NAD-dependent epimerase/dehydratase domain-containing protein</fullName>
    </recommendedName>
</protein>
<dbReference type="Gene3D" id="3.40.50.720">
    <property type="entry name" value="NAD(P)-binding Rossmann-like Domain"/>
    <property type="match status" value="1"/>
</dbReference>
<dbReference type="RefSeq" id="WP_085879530.1">
    <property type="nucleotide sequence ID" value="NZ_FWFZ01000013.1"/>
</dbReference>
<name>A0A1Y5T9Q6_9RHOB</name>
<dbReference type="InterPro" id="IPR036291">
    <property type="entry name" value="NAD(P)-bd_dom_sf"/>
</dbReference>
<evidence type="ECO:0000313" key="2">
    <source>
        <dbReference type="EMBL" id="SLN58753.1"/>
    </source>
</evidence>
<accession>A0A1Y5T9Q6</accession>
<dbReference type="SUPFAM" id="SSF51735">
    <property type="entry name" value="NAD(P)-binding Rossmann-fold domains"/>
    <property type="match status" value="1"/>
</dbReference>
<proteinExistence type="predicted"/>
<sequence>MSKVLILGASGKIGARAADAFQQAGWSVVRYRRGTDMTAAAMGCDVIVNGLNPPNYHNWAQILPEITAQVIAAARASGATVILPGNVYNFGDRGGVWDETTPQRPFSRKGRLRVEMEAQYRASGVRTIVLRAGNFIDPERKDDVMGVVLMRGITRGKLTSPGDPGAMQAFCYLPDWARAAVMLAERRGDLACFEDVPFAGHSFTVEALREAVSRATGREIRIAGFPWLALRLLGPVWEMAREVVEMRYLWSVPHRLSGEKLARLLPEFRASDAETVMLAGLPDQVRPDQAMGPGKQPVVTQ</sequence>
<feature type="domain" description="NAD-dependent epimerase/dehydratase" evidence="1">
    <location>
        <begin position="4"/>
        <end position="186"/>
    </location>
</feature>
<evidence type="ECO:0000313" key="3">
    <source>
        <dbReference type="Proteomes" id="UP000193900"/>
    </source>
</evidence>
<keyword evidence="3" id="KW-1185">Reference proteome</keyword>
<dbReference type="Proteomes" id="UP000193900">
    <property type="component" value="Unassembled WGS sequence"/>
</dbReference>
<organism evidence="2 3">
    <name type="scientific">Roseisalinus antarcticus</name>
    <dbReference type="NCBI Taxonomy" id="254357"/>
    <lineage>
        <taxon>Bacteria</taxon>
        <taxon>Pseudomonadati</taxon>
        <taxon>Pseudomonadota</taxon>
        <taxon>Alphaproteobacteria</taxon>
        <taxon>Rhodobacterales</taxon>
        <taxon>Roseobacteraceae</taxon>
        <taxon>Roseisalinus</taxon>
    </lineage>
</organism>
<dbReference type="InterPro" id="IPR001509">
    <property type="entry name" value="Epimerase_deHydtase"/>
</dbReference>
<dbReference type="Pfam" id="PF01370">
    <property type="entry name" value="Epimerase"/>
    <property type="match status" value="1"/>
</dbReference>
<dbReference type="AlphaFoldDB" id="A0A1Y5T9Q6"/>
<dbReference type="OrthoDB" id="7170465at2"/>
<evidence type="ECO:0000259" key="1">
    <source>
        <dbReference type="Pfam" id="PF01370"/>
    </source>
</evidence>